<proteinExistence type="inferred from homology"/>
<keyword evidence="3" id="KW-0032">Aminotransferase</keyword>
<feature type="domain" description="Aminotransferase class I/classII large" evidence="7">
    <location>
        <begin position="279"/>
        <end position="653"/>
    </location>
</feature>
<evidence type="ECO:0000256" key="1">
    <source>
        <dbReference type="ARBA" id="ARBA00001933"/>
    </source>
</evidence>
<dbReference type="InterPro" id="IPR050478">
    <property type="entry name" value="Ethylene_sulfur-biosynth"/>
</dbReference>
<dbReference type="InterPro" id="IPR004839">
    <property type="entry name" value="Aminotransferase_I/II_large"/>
</dbReference>
<dbReference type="Gene3D" id="3.90.1150.10">
    <property type="entry name" value="Aspartate Aminotransferase, domain 1"/>
    <property type="match status" value="1"/>
</dbReference>
<evidence type="ECO:0000256" key="4">
    <source>
        <dbReference type="ARBA" id="ARBA00022679"/>
    </source>
</evidence>
<feature type="transmembrane region" description="Helical" evidence="6">
    <location>
        <begin position="63"/>
        <end position="88"/>
    </location>
</feature>
<keyword evidence="6" id="KW-0812">Transmembrane</keyword>
<dbReference type="InterPro" id="IPR015421">
    <property type="entry name" value="PyrdxlP-dep_Trfase_major"/>
</dbReference>
<organism evidence="9 10">
    <name type="scientific">Cudoniella acicularis</name>
    <dbReference type="NCBI Taxonomy" id="354080"/>
    <lineage>
        <taxon>Eukaryota</taxon>
        <taxon>Fungi</taxon>
        <taxon>Dikarya</taxon>
        <taxon>Ascomycota</taxon>
        <taxon>Pezizomycotina</taxon>
        <taxon>Leotiomycetes</taxon>
        <taxon>Helotiales</taxon>
        <taxon>Tricladiaceae</taxon>
        <taxon>Cudoniella</taxon>
    </lineage>
</organism>
<dbReference type="EMBL" id="JAAMPI010001068">
    <property type="protein sequence ID" value="KAF4626878.1"/>
    <property type="molecule type" value="Genomic_DNA"/>
</dbReference>
<evidence type="ECO:0000256" key="3">
    <source>
        <dbReference type="ARBA" id="ARBA00022576"/>
    </source>
</evidence>
<dbReference type="OrthoDB" id="7042322at2759"/>
<gene>
    <name evidence="9" type="ORF">G7Y89_g11280</name>
</gene>
<evidence type="ECO:0000256" key="6">
    <source>
        <dbReference type="SAM" id="Phobius"/>
    </source>
</evidence>
<protein>
    <recommendedName>
        <fullName evidence="11">Aminotransferase class I/classII domain-containing protein</fullName>
    </recommendedName>
</protein>
<dbReference type="PANTHER" id="PTHR43795:SF32">
    <property type="entry name" value="AMINOTRANSFERASE GLII-RELATED"/>
    <property type="match status" value="1"/>
</dbReference>
<evidence type="ECO:0000313" key="9">
    <source>
        <dbReference type="EMBL" id="KAF4626878.1"/>
    </source>
</evidence>
<evidence type="ECO:0000256" key="5">
    <source>
        <dbReference type="ARBA" id="ARBA00022898"/>
    </source>
</evidence>
<sequence length="660" mass="72227">MVDLSEIPAGTPPPGVVPNFVNPESRAPALVAICILMIVLTVPSVATRFFVRLRISKNPGLDDWIGLLGAVFTLAFTIYAIVVFSLPGNGPHIWNVPLSVYMDPNSKYFLRMLFTQILYPVCAYIIKLSLLIFYARVFVTPGLSKAKLFIYGGAVVMTLVYTVLIVLTIAFCARNPSLIDPNGSCYAKGGQVNWALSGVNIFSDFYTLAIPLFVLSGLQMSMKKKWAVGGIFLIGIFMNHEGKEECSGLSKRGESNVATFLPNVKGIVAERDSQFRDNIDLSTSDNCLIRPEIMELCRASFESTLSEKHFSYAQGITGDPDCLEAFATFFNTYFNPCIPVKSSHCITATGAASCMDALLFNICDPGDGILLPAPYWKGIDFTFKLRCSVTPIAVHVADISSTLTDALLIALENAFTSATCPVKGVMLCNPHNPLGQCYPKSVLEGCVRFCHMHKIHLISDEIYAMTSFPSEDLPSPVPFTSMLSIDVGSLSCDLLLIHTIWSTSKDFGQNGVRMGCTVTQANQELAMAHGLSAINLTSSLSAVFVTTLLTSQKLPFLLELNSQRLAIAYKLLTSFFKRNNIPYIPCNAGLYVFAKVAPNSETWEGEATIIQKFKDEGVLVAAGRGYHVPDSEKGWARIGFTLETGRLEEAIKRMQRALDN</sequence>
<dbReference type="GO" id="GO:0030170">
    <property type="term" value="F:pyridoxal phosphate binding"/>
    <property type="evidence" value="ECO:0007669"/>
    <property type="project" value="InterPro"/>
</dbReference>
<accession>A0A8H4VXZ9</accession>
<keyword evidence="6" id="KW-0472">Membrane</keyword>
<dbReference type="InterPro" id="IPR049326">
    <property type="entry name" value="Rhodopsin_dom_fungi"/>
</dbReference>
<keyword evidence="5" id="KW-0663">Pyridoxal phosphate</keyword>
<feature type="transmembrane region" description="Helical" evidence="6">
    <location>
        <begin position="148"/>
        <end position="171"/>
    </location>
</feature>
<evidence type="ECO:0008006" key="11">
    <source>
        <dbReference type="Google" id="ProtNLM"/>
    </source>
</evidence>
<feature type="transmembrane region" description="Helical" evidence="6">
    <location>
        <begin position="108"/>
        <end position="136"/>
    </location>
</feature>
<keyword evidence="6" id="KW-1133">Transmembrane helix</keyword>
<name>A0A8H4VXZ9_9HELO</name>
<dbReference type="GO" id="GO:0006520">
    <property type="term" value="P:amino acid metabolic process"/>
    <property type="evidence" value="ECO:0007669"/>
    <property type="project" value="TreeGrafter"/>
</dbReference>
<evidence type="ECO:0000259" key="7">
    <source>
        <dbReference type="Pfam" id="PF00155"/>
    </source>
</evidence>
<dbReference type="GO" id="GO:0008483">
    <property type="term" value="F:transaminase activity"/>
    <property type="evidence" value="ECO:0007669"/>
    <property type="project" value="UniProtKB-KW"/>
</dbReference>
<dbReference type="PANTHER" id="PTHR43795">
    <property type="entry name" value="BIFUNCTIONAL ASPARTATE AMINOTRANSFERASE AND GLUTAMATE/ASPARTATE-PREPHENATE AMINOTRANSFERASE-RELATED"/>
    <property type="match status" value="1"/>
</dbReference>
<dbReference type="PRINTS" id="PR00753">
    <property type="entry name" value="ACCSYNTHASE"/>
</dbReference>
<dbReference type="CDD" id="cd00609">
    <property type="entry name" value="AAT_like"/>
    <property type="match status" value="1"/>
</dbReference>
<feature type="transmembrane region" description="Helical" evidence="6">
    <location>
        <begin position="29"/>
        <end position="51"/>
    </location>
</feature>
<evidence type="ECO:0000313" key="10">
    <source>
        <dbReference type="Proteomes" id="UP000566819"/>
    </source>
</evidence>
<comment type="caution">
    <text evidence="9">The sequence shown here is derived from an EMBL/GenBank/DDBJ whole genome shotgun (WGS) entry which is preliminary data.</text>
</comment>
<dbReference type="Proteomes" id="UP000566819">
    <property type="component" value="Unassembled WGS sequence"/>
</dbReference>
<reference evidence="9 10" key="1">
    <citation type="submission" date="2020-03" db="EMBL/GenBank/DDBJ databases">
        <title>Draft Genome Sequence of Cudoniella acicularis.</title>
        <authorList>
            <person name="Buettner E."/>
            <person name="Kellner H."/>
        </authorList>
    </citation>
    <scope>NUCLEOTIDE SEQUENCE [LARGE SCALE GENOMIC DNA]</scope>
    <source>
        <strain evidence="9 10">DSM 108380</strain>
    </source>
</reference>
<dbReference type="SUPFAM" id="SSF53383">
    <property type="entry name" value="PLP-dependent transferases"/>
    <property type="match status" value="1"/>
</dbReference>
<feature type="domain" description="Rhodopsin" evidence="8">
    <location>
        <begin position="48"/>
        <end position="238"/>
    </location>
</feature>
<evidence type="ECO:0000259" key="8">
    <source>
        <dbReference type="Pfam" id="PF20684"/>
    </source>
</evidence>
<dbReference type="Pfam" id="PF20684">
    <property type="entry name" value="Fung_rhodopsin"/>
    <property type="match status" value="1"/>
</dbReference>
<keyword evidence="10" id="KW-1185">Reference proteome</keyword>
<comment type="similarity">
    <text evidence="2">Belongs to the class-I pyridoxal-phosphate-dependent aminotransferase family.</text>
</comment>
<comment type="cofactor">
    <cofactor evidence="1">
        <name>pyridoxal 5'-phosphate</name>
        <dbReference type="ChEBI" id="CHEBI:597326"/>
    </cofactor>
</comment>
<dbReference type="InterPro" id="IPR015424">
    <property type="entry name" value="PyrdxlP-dep_Trfase"/>
</dbReference>
<dbReference type="Gene3D" id="3.40.640.10">
    <property type="entry name" value="Type I PLP-dependent aspartate aminotransferase-like (Major domain)"/>
    <property type="match status" value="1"/>
</dbReference>
<keyword evidence="4" id="KW-0808">Transferase</keyword>
<evidence type="ECO:0000256" key="2">
    <source>
        <dbReference type="ARBA" id="ARBA00007441"/>
    </source>
</evidence>
<dbReference type="InterPro" id="IPR015422">
    <property type="entry name" value="PyrdxlP-dep_Trfase_small"/>
</dbReference>
<dbReference type="AlphaFoldDB" id="A0A8H4VXZ9"/>
<dbReference type="Pfam" id="PF00155">
    <property type="entry name" value="Aminotran_1_2"/>
    <property type="match status" value="1"/>
</dbReference>